<dbReference type="SUPFAM" id="SSF51445">
    <property type="entry name" value="(Trans)glycosidases"/>
    <property type="match status" value="1"/>
</dbReference>
<dbReference type="Pfam" id="PF16875">
    <property type="entry name" value="Glyco_hydro_36N"/>
    <property type="match status" value="1"/>
</dbReference>
<dbReference type="OrthoDB" id="9758822at2"/>
<dbReference type="CDD" id="cd14791">
    <property type="entry name" value="GH36"/>
    <property type="match status" value="1"/>
</dbReference>
<gene>
    <name evidence="6" type="ORF">SAMN05660199_02652</name>
</gene>
<keyword evidence="3" id="KW-0378">Hydrolase</keyword>
<dbReference type="Gene3D" id="3.20.20.70">
    <property type="entry name" value="Aldolase class I"/>
    <property type="match status" value="1"/>
</dbReference>
<dbReference type="GO" id="GO:0004557">
    <property type="term" value="F:alpha-galactosidase activity"/>
    <property type="evidence" value="ECO:0007669"/>
    <property type="project" value="UniProtKB-EC"/>
</dbReference>
<evidence type="ECO:0000313" key="7">
    <source>
        <dbReference type="Proteomes" id="UP000199088"/>
    </source>
</evidence>
<dbReference type="InterPro" id="IPR000111">
    <property type="entry name" value="Glyco_hydro_27/36_CS"/>
</dbReference>
<sequence length="720" mass="77247">MSSVTPSTHRVHVVGRPGGTGLVLLERDGELPVVGWWGVLTPALATGLAGGDVDLFTGPPASDGARRGLVGVPLLPEGARAWPGRPGLTGHRAAGEPAAWSPAFVPTSVEAGPDGAVVQAVDDVAGLALRTEVEALAGGGLRVRHRVTNTGTTPYQLQALEVVLPLPDRATESFDLTGRWCRERVPQRRPVDDGLWLRESRTGVSGHDSATVLAAGPAGFGFAAGEVWGVHVAWSGGTVHRLERTPPHGLSPSTLTVGGGEFLLPGEVELAPGECYDTPWLHAWATAEGLDGLAAAAHTWQRSLPAHPDAPRPVTLNVWEAVWFDHDLDRLTRLADLAAEIGVERFVLDDGWFGARRDDHAGLGDWVVAADVWPHGLAPLADHVRARGMQFGLWFEPEMVNADSDLFRAHPDWILATGGRTPPEQRFQQVLDLAVPGAFDHVLEQMTQVLTDVRVDYVKWDHNRDLVDAGSSAVGGRPGVRARTTAFYRLLDALAERFPDVEWESCASGGGRIDLGVLERTQRVWTSDQNDALARQSIQRWTGQLVAPEYLGAHVSAPVSEQTHRGLSLDFRAGTAFAGSFGIEWDLTTADDADRAVLAEWIAAFRQHRDLLHSGRVFRVDSPEPAVWVHGVVAPDGRSALVACVQHDDAVHAPPRVRVPGLVPDAEFAVTRIRPDAAPAAVVPARATGAVLAELGLPGPDRRPASVVWWHLDADRSPTA</sequence>
<dbReference type="Gene3D" id="2.70.98.60">
    <property type="entry name" value="alpha-galactosidase from lactobacil brevis"/>
    <property type="match status" value="1"/>
</dbReference>
<dbReference type="PROSITE" id="PS00512">
    <property type="entry name" value="ALPHA_GALACTOSIDASE"/>
    <property type="match status" value="1"/>
</dbReference>
<dbReference type="InterPro" id="IPR013780">
    <property type="entry name" value="Glyco_hydro_b"/>
</dbReference>
<proteinExistence type="predicted"/>
<dbReference type="AlphaFoldDB" id="A0A1H0MVN6"/>
<evidence type="ECO:0000256" key="1">
    <source>
        <dbReference type="ARBA" id="ARBA00001255"/>
    </source>
</evidence>
<dbReference type="EMBL" id="FNIR01000008">
    <property type="protein sequence ID" value="SDO84473.1"/>
    <property type="molecule type" value="Genomic_DNA"/>
</dbReference>
<dbReference type="EC" id="3.2.1.22" evidence="2"/>
<protein>
    <recommendedName>
        <fullName evidence="2">alpha-galactosidase</fullName>
        <ecNumber evidence="2">3.2.1.22</ecNumber>
    </recommendedName>
</protein>
<dbReference type="STRING" id="1052260.SAMN05660199_02652"/>
<dbReference type="InterPro" id="IPR031704">
    <property type="entry name" value="Glyco_hydro_36_N"/>
</dbReference>
<dbReference type="Gene3D" id="2.60.40.1180">
    <property type="entry name" value="Golgi alpha-mannosidase II"/>
    <property type="match status" value="1"/>
</dbReference>
<keyword evidence="7" id="KW-1185">Reference proteome</keyword>
<dbReference type="InterPro" id="IPR038417">
    <property type="entry name" value="Alpga-gal_N_sf"/>
</dbReference>
<dbReference type="Pfam" id="PF02065">
    <property type="entry name" value="Melibiase"/>
    <property type="match status" value="1"/>
</dbReference>
<feature type="domain" description="Glycosyl hydrolase family 36 N-terminal" evidence="5">
    <location>
        <begin position="75"/>
        <end position="270"/>
    </location>
</feature>
<dbReference type="InterPro" id="IPR050985">
    <property type="entry name" value="Alpha-glycosidase_related"/>
</dbReference>
<evidence type="ECO:0000256" key="2">
    <source>
        <dbReference type="ARBA" id="ARBA00012755"/>
    </source>
</evidence>
<dbReference type="Proteomes" id="UP000199088">
    <property type="component" value="Unassembled WGS sequence"/>
</dbReference>
<keyword evidence="4" id="KW-0326">Glycosidase</keyword>
<dbReference type="InterPro" id="IPR002252">
    <property type="entry name" value="Glyco_hydro_36"/>
</dbReference>
<dbReference type="PANTHER" id="PTHR43053">
    <property type="entry name" value="GLYCOSIDASE FAMILY 31"/>
    <property type="match status" value="1"/>
</dbReference>
<dbReference type="FunFam" id="3.20.20.70:FF:000118">
    <property type="entry name" value="Alpha-galactosidase"/>
    <property type="match status" value="1"/>
</dbReference>
<name>A0A1H0MVN6_9ACTN</name>
<dbReference type="InterPro" id="IPR017853">
    <property type="entry name" value="GH"/>
</dbReference>
<evidence type="ECO:0000256" key="4">
    <source>
        <dbReference type="ARBA" id="ARBA00023295"/>
    </source>
</evidence>
<accession>A0A1H0MVN6</accession>
<evidence type="ECO:0000313" key="6">
    <source>
        <dbReference type="EMBL" id="SDO84473.1"/>
    </source>
</evidence>
<evidence type="ECO:0000256" key="3">
    <source>
        <dbReference type="ARBA" id="ARBA00022801"/>
    </source>
</evidence>
<dbReference type="PANTHER" id="PTHR43053:SF3">
    <property type="entry name" value="ALPHA-GALACTOSIDASE C-RELATED"/>
    <property type="match status" value="1"/>
</dbReference>
<evidence type="ECO:0000259" key="5">
    <source>
        <dbReference type="Pfam" id="PF16875"/>
    </source>
</evidence>
<dbReference type="PRINTS" id="PR00743">
    <property type="entry name" value="GLHYDRLASE36"/>
</dbReference>
<dbReference type="GO" id="GO:0016052">
    <property type="term" value="P:carbohydrate catabolic process"/>
    <property type="evidence" value="ECO:0007669"/>
    <property type="project" value="InterPro"/>
</dbReference>
<reference evidence="7" key="1">
    <citation type="submission" date="2016-10" db="EMBL/GenBank/DDBJ databases">
        <authorList>
            <person name="Varghese N."/>
            <person name="Submissions S."/>
        </authorList>
    </citation>
    <scope>NUCLEOTIDE SEQUENCE [LARGE SCALE GENOMIC DNA]</scope>
    <source>
        <strain evidence="7">DSM 45843</strain>
    </source>
</reference>
<organism evidence="6 7">
    <name type="scientific">Klenkia soli</name>
    <dbReference type="NCBI Taxonomy" id="1052260"/>
    <lineage>
        <taxon>Bacteria</taxon>
        <taxon>Bacillati</taxon>
        <taxon>Actinomycetota</taxon>
        <taxon>Actinomycetes</taxon>
        <taxon>Geodermatophilales</taxon>
        <taxon>Geodermatophilaceae</taxon>
        <taxon>Klenkia</taxon>
    </lineage>
</organism>
<comment type="catalytic activity">
    <reaction evidence="1">
        <text>Hydrolysis of terminal, non-reducing alpha-D-galactose residues in alpha-D-galactosides, including galactose oligosaccharides, galactomannans and galactolipids.</text>
        <dbReference type="EC" id="3.2.1.22"/>
    </reaction>
</comment>
<dbReference type="InterPro" id="IPR013785">
    <property type="entry name" value="Aldolase_TIM"/>
</dbReference>